<reference evidence="2 3" key="1">
    <citation type="submission" date="2018-11" db="EMBL/GenBank/DDBJ databases">
        <authorList>
            <consortium name="Pathogen Informatics"/>
        </authorList>
    </citation>
    <scope>NUCLEOTIDE SEQUENCE [LARGE SCALE GENOMIC DNA]</scope>
</reference>
<dbReference type="OrthoDB" id="5821869at2759"/>
<dbReference type="AlphaFoldDB" id="A0A3P6Q3G0"/>
<sequence length="83" mass="9477">MQEKIKHRNKENYGGGGGGSRRDKRLSRIRSIDDSFLKPTAAYHTVTQSRHAKTSRSCIGGDEYDEYDKFRHSVDFPNRVSSS</sequence>
<evidence type="ECO:0000256" key="1">
    <source>
        <dbReference type="SAM" id="MobiDB-lite"/>
    </source>
</evidence>
<feature type="region of interest" description="Disordered" evidence="1">
    <location>
        <begin position="1"/>
        <end position="26"/>
    </location>
</feature>
<protein>
    <submittedName>
        <fullName evidence="2">Uncharacterized protein</fullName>
    </submittedName>
</protein>
<evidence type="ECO:0000313" key="2">
    <source>
        <dbReference type="EMBL" id="VDK42969.1"/>
    </source>
</evidence>
<keyword evidence="3" id="KW-1185">Reference proteome</keyword>
<gene>
    <name evidence="2" type="ORF">GPUH_LOCUS4165</name>
</gene>
<dbReference type="Proteomes" id="UP000271098">
    <property type="component" value="Unassembled WGS sequence"/>
</dbReference>
<accession>A0A3P6Q3G0</accession>
<name>A0A3P6Q3G0_9BILA</name>
<dbReference type="EMBL" id="UYRT01007611">
    <property type="protein sequence ID" value="VDK42969.1"/>
    <property type="molecule type" value="Genomic_DNA"/>
</dbReference>
<proteinExistence type="predicted"/>
<organism evidence="2 3">
    <name type="scientific">Gongylonema pulchrum</name>
    <dbReference type="NCBI Taxonomy" id="637853"/>
    <lineage>
        <taxon>Eukaryota</taxon>
        <taxon>Metazoa</taxon>
        <taxon>Ecdysozoa</taxon>
        <taxon>Nematoda</taxon>
        <taxon>Chromadorea</taxon>
        <taxon>Rhabditida</taxon>
        <taxon>Spirurina</taxon>
        <taxon>Spiruromorpha</taxon>
        <taxon>Spiruroidea</taxon>
        <taxon>Gongylonematidae</taxon>
        <taxon>Gongylonema</taxon>
    </lineage>
</organism>
<evidence type="ECO:0000313" key="3">
    <source>
        <dbReference type="Proteomes" id="UP000271098"/>
    </source>
</evidence>